<reference evidence="1 2" key="1">
    <citation type="submission" date="2019-02" db="EMBL/GenBank/DDBJ databases">
        <title>Opniocepnalus argus genome.</title>
        <authorList>
            <person name="Zhou C."/>
            <person name="Xiao S."/>
        </authorList>
    </citation>
    <scope>NUCLEOTIDE SEQUENCE [LARGE SCALE GENOMIC DNA]</scope>
    <source>
        <strain evidence="1">OARG1902GOOAL</strain>
        <tissue evidence="1">Muscle</tissue>
    </source>
</reference>
<name>A0A6G1QYI9_CHAAH</name>
<sequence>MLEVDVQLTESEEGREVAVAQSAQRRTSLSTVVFSKIPSSSVSLLLPCGTSFFCHDKEQDKQDIGYFLLIKDLATETQIFPISLKNL</sequence>
<protein>
    <submittedName>
        <fullName evidence="1">Uncharacterized protein</fullName>
    </submittedName>
</protein>
<dbReference type="AlphaFoldDB" id="A0A6G1QYI9"/>
<evidence type="ECO:0000313" key="1">
    <source>
        <dbReference type="EMBL" id="KAF3707702.1"/>
    </source>
</evidence>
<gene>
    <name evidence="1" type="ORF">EXN66_Car000875</name>
</gene>
<organism evidence="1 2">
    <name type="scientific">Channa argus</name>
    <name type="common">Northern snakehead</name>
    <name type="synonym">Ophicephalus argus</name>
    <dbReference type="NCBI Taxonomy" id="215402"/>
    <lineage>
        <taxon>Eukaryota</taxon>
        <taxon>Metazoa</taxon>
        <taxon>Chordata</taxon>
        <taxon>Craniata</taxon>
        <taxon>Vertebrata</taxon>
        <taxon>Euteleostomi</taxon>
        <taxon>Actinopterygii</taxon>
        <taxon>Neopterygii</taxon>
        <taxon>Teleostei</taxon>
        <taxon>Neoteleostei</taxon>
        <taxon>Acanthomorphata</taxon>
        <taxon>Anabantaria</taxon>
        <taxon>Anabantiformes</taxon>
        <taxon>Channoidei</taxon>
        <taxon>Channidae</taxon>
        <taxon>Channa</taxon>
    </lineage>
</organism>
<dbReference type="EMBL" id="CM015712">
    <property type="protein sequence ID" value="KAF3707702.1"/>
    <property type="molecule type" value="Genomic_DNA"/>
</dbReference>
<evidence type="ECO:0000313" key="2">
    <source>
        <dbReference type="Proteomes" id="UP000503349"/>
    </source>
</evidence>
<accession>A0A6G1QYI9</accession>
<dbReference type="Proteomes" id="UP000503349">
    <property type="component" value="Chromosome 1"/>
</dbReference>
<proteinExistence type="predicted"/>
<keyword evidence="2" id="KW-1185">Reference proteome</keyword>
<reference evidence="2" key="2">
    <citation type="submission" date="2019-02" db="EMBL/GenBank/DDBJ databases">
        <title>Opniocepnalus argus Var Kimnra genome.</title>
        <authorList>
            <person name="Zhou C."/>
            <person name="Xiao S."/>
        </authorList>
    </citation>
    <scope>NUCLEOTIDE SEQUENCE [LARGE SCALE GENOMIC DNA]</scope>
</reference>